<proteinExistence type="predicted"/>
<sequence>MERSREARRTSTAGANGLSRRRQRSSSLRDSPEDLQMELQETARLRDRGNKKDRERDRELLNRNKRRRGDRYVQGSNREEGEESTEGSVGDEEEELAEEDGVARMISSNTASSSVSAMSNQNYRRSFLPANVARLSSPAWKVTEEMIGVPVPRKARSASAKRSSHDYWVFGGGSGCGLGEEQNQRQPYNSPGSRGGGEAVSPSSSNISVRKKMKSIGPKSRPPKVSKSSSVTQENIEIEIAEVLFGLMKQSQSSKKHETLGNSQQKLDSKDTNGTSQDTQSWVSSPQTSILPQNNSSSNPLLGVGLKRKNLEAEDTSVSSVVKVETEQTGKMEAPSPKLDKIYGFKVESCEAAAFDMGSSQATAISPESQKEAVVVKPEDSKPLTEEDGAVTMEKKPLSPKEESSSTPKLGVDLADSTVTKAILTGSAVESQRDEKFEIDLMAPPPPEKDGLADLVSDPKLMPRDAEMKTDTVVKDEEKMEKIVKKVVVVEGFGGKKVETNGAKRESSKLDLEKQDQDNGSVSCSKTQLQCQKQQQPKATTIPKVEKIAQSSSLPFPITVAGWPGSLPPMGVNQFWPAAAGSASVYGAKPYNLNVMPSTENMIIGKPLPGSFPGGILNSKGLAAASFPGHIGKEKSSEVANFTEPAQRNQLVLQQAPQPVQAGSLLHGPFIFPLSQHQQAVAATSNQSTPPKSATTSTKKAPLSSNSGAGAPASSSALPAIAAAVSFNYPNLPSNEAPYMAIVQNNAYTFPISTNVGTPPPFRGTHAQTMPFLNGSFYSPQMFHPSQIQQQQPHSQPLVQSIHQNTSTSNGSSSSHKQAVTEQQRGAQVSTNNLLTSTNIQLQQPHKQHGHSSRKLEAEMSEDTPSVADSRASHAQKSVYGHNFTFPVQQLNFALMPSATFGGSGGSGNHSEKQQQQQQSQQQGLKNGVELISPQAFAMSFASFNGSGTASSLNFSTMAQNPAIFQSLPEMAWHGYQVAHAAPVVQQKNYQISEGKIGGDSTNADDGRKTVLGKSPPTVGQTLAFSKPGSTDPSASMIMGSTVFDSSARTLNFISSPVTGNRPRSVASTVMTTTAAAAAVNSPNSQQQQLIQIQQQQHAMAARSRAPTTSGQLSSSIAAKFPNNSSVFSQTFIQSNSSAQSPQWKNFARTPASQAPSPSPAASTTSTLKNLAQQQGRAPQGHTQISFGSNPNSATAFQGQPIPINNQSPSPLVSGSPSNCSISKSASGSLRTASTGSKAGPSVPTLQSQQTENSSTGTSQKSSPVCGRNVPSILSACPSQLSELKY</sequence>
<feature type="compositionally biased region" description="Low complexity" evidence="1">
    <location>
        <begin position="107"/>
        <end position="117"/>
    </location>
</feature>
<dbReference type="Proteomes" id="UP001415857">
    <property type="component" value="Unassembled WGS sequence"/>
</dbReference>
<evidence type="ECO:0000313" key="3">
    <source>
        <dbReference type="Proteomes" id="UP001415857"/>
    </source>
</evidence>
<feature type="compositionally biased region" description="Low complexity" evidence="1">
    <location>
        <begin position="688"/>
        <end position="714"/>
    </location>
</feature>
<feature type="compositionally biased region" description="Polar residues" evidence="1">
    <location>
        <begin position="816"/>
        <end position="845"/>
    </location>
</feature>
<feature type="compositionally biased region" description="Polar residues" evidence="1">
    <location>
        <begin position="358"/>
        <end position="368"/>
    </location>
</feature>
<accession>A0AAP0WY50</accession>
<gene>
    <name evidence="2" type="ORF">L1049_004188</name>
</gene>
<dbReference type="InterPro" id="IPR039317">
    <property type="entry name" value="TIC"/>
</dbReference>
<feature type="region of interest" description="Disordered" evidence="1">
    <location>
        <begin position="681"/>
        <end position="714"/>
    </location>
</feature>
<feature type="region of interest" description="Disordered" evidence="1">
    <location>
        <begin position="1096"/>
        <end position="1116"/>
    </location>
</feature>
<feature type="region of interest" description="Disordered" evidence="1">
    <location>
        <begin position="1"/>
        <end position="117"/>
    </location>
</feature>
<dbReference type="GO" id="GO:0005634">
    <property type="term" value="C:nucleus"/>
    <property type="evidence" value="ECO:0007669"/>
    <property type="project" value="TreeGrafter"/>
</dbReference>
<feature type="compositionally biased region" description="Low complexity" evidence="1">
    <location>
        <begin position="785"/>
        <end position="815"/>
    </location>
</feature>
<feature type="region of interest" description="Disordered" evidence="1">
    <location>
        <begin position="785"/>
        <end position="874"/>
    </location>
</feature>
<feature type="compositionally biased region" description="Acidic residues" evidence="1">
    <location>
        <begin position="80"/>
        <end position="100"/>
    </location>
</feature>
<feature type="compositionally biased region" description="Polar residues" evidence="1">
    <location>
        <begin position="1168"/>
        <end position="1237"/>
    </location>
</feature>
<feature type="region of interest" description="Disordered" evidence="1">
    <location>
        <begin position="499"/>
        <end position="528"/>
    </location>
</feature>
<feature type="compositionally biased region" description="Polar residues" evidence="1">
    <location>
        <begin position="1244"/>
        <end position="1263"/>
    </location>
</feature>
<evidence type="ECO:0000313" key="2">
    <source>
        <dbReference type="EMBL" id="KAK9281291.1"/>
    </source>
</evidence>
<dbReference type="PANTHER" id="PTHR34798">
    <property type="entry name" value="PROTEIN TIME FOR COFFEE"/>
    <property type="match status" value="1"/>
</dbReference>
<reference evidence="2 3" key="1">
    <citation type="journal article" date="2024" name="Plant J.">
        <title>Genome sequences and population genomics reveal climatic adaptation and genomic divergence between two closely related sweetgum species.</title>
        <authorList>
            <person name="Xu W.Q."/>
            <person name="Ren C.Q."/>
            <person name="Zhang X.Y."/>
            <person name="Comes H.P."/>
            <person name="Liu X.H."/>
            <person name="Li Y.G."/>
            <person name="Kettle C.J."/>
            <person name="Jalonen R."/>
            <person name="Gaisberger H."/>
            <person name="Ma Y.Z."/>
            <person name="Qiu Y.X."/>
        </authorList>
    </citation>
    <scope>NUCLEOTIDE SEQUENCE [LARGE SCALE GENOMIC DNA]</scope>
    <source>
        <strain evidence="2">Hangzhou</strain>
    </source>
</reference>
<protein>
    <recommendedName>
        <fullName evidence="4">Protein TIME FOR COFFEE</fullName>
    </recommendedName>
</protein>
<feature type="compositionally biased region" description="Polar residues" evidence="1">
    <location>
        <begin position="1106"/>
        <end position="1116"/>
    </location>
</feature>
<comment type="caution">
    <text evidence="2">The sequence shown here is derived from an EMBL/GenBank/DDBJ whole genome shotgun (WGS) entry which is preliminary data.</text>
</comment>
<feature type="compositionally biased region" description="Low complexity" evidence="1">
    <location>
        <begin position="914"/>
        <end position="923"/>
    </location>
</feature>
<feature type="region of interest" description="Disordered" evidence="1">
    <location>
        <begin position="358"/>
        <end position="413"/>
    </location>
</feature>
<feature type="region of interest" description="Disordered" evidence="1">
    <location>
        <begin position="899"/>
        <end position="925"/>
    </location>
</feature>
<feature type="region of interest" description="Disordered" evidence="1">
    <location>
        <begin position="1140"/>
        <end position="1273"/>
    </location>
</feature>
<feature type="region of interest" description="Disordered" evidence="1">
    <location>
        <begin position="178"/>
        <end position="232"/>
    </location>
</feature>
<keyword evidence="3" id="KW-1185">Reference proteome</keyword>
<feature type="compositionally biased region" description="Basic and acidic residues" evidence="1">
    <location>
        <begin position="393"/>
        <end position="404"/>
    </location>
</feature>
<feature type="compositionally biased region" description="Polar residues" evidence="1">
    <location>
        <begin position="260"/>
        <end position="300"/>
    </location>
</feature>
<feature type="compositionally biased region" description="Low complexity" evidence="1">
    <location>
        <begin position="1150"/>
        <end position="1167"/>
    </location>
</feature>
<organism evidence="2 3">
    <name type="scientific">Liquidambar formosana</name>
    <name type="common">Formosan gum</name>
    <dbReference type="NCBI Taxonomy" id="63359"/>
    <lineage>
        <taxon>Eukaryota</taxon>
        <taxon>Viridiplantae</taxon>
        <taxon>Streptophyta</taxon>
        <taxon>Embryophyta</taxon>
        <taxon>Tracheophyta</taxon>
        <taxon>Spermatophyta</taxon>
        <taxon>Magnoliopsida</taxon>
        <taxon>eudicotyledons</taxon>
        <taxon>Gunneridae</taxon>
        <taxon>Pentapetalae</taxon>
        <taxon>Saxifragales</taxon>
        <taxon>Altingiaceae</taxon>
        <taxon>Liquidambar</taxon>
    </lineage>
</organism>
<dbReference type="GO" id="GO:0042752">
    <property type="term" value="P:regulation of circadian rhythm"/>
    <property type="evidence" value="ECO:0007669"/>
    <property type="project" value="InterPro"/>
</dbReference>
<feature type="compositionally biased region" description="Basic and acidic residues" evidence="1">
    <location>
        <begin position="461"/>
        <end position="473"/>
    </location>
</feature>
<dbReference type="PANTHER" id="PTHR34798:SF1">
    <property type="entry name" value="TIC-LIKE PROTEIN"/>
    <property type="match status" value="1"/>
</dbReference>
<feature type="region of interest" description="Disordered" evidence="1">
    <location>
        <begin position="254"/>
        <end position="317"/>
    </location>
</feature>
<evidence type="ECO:0000256" key="1">
    <source>
        <dbReference type="SAM" id="MobiDB-lite"/>
    </source>
</evidence>
<dbReference type="EMBL" id="JBBPBK010000007">
    <property type="protein sequence ID" value="KAK9281291.1"/>
    <property type="molecule type" value="Genomic_DNA"/>
</dbReference>
<feature type="compositionally biased region" description="Basic and acidic residues" evidence="1">
    <location>
        <begin position="41"/>
        <end position="62"/>
    </location>
</feature>
<feature type="compositionally biased region" description="Basic and acidic residues" evidence="1">
    <location>
        <begin position="499"/>
        <end position="517"/>
    </location>
</feature>
<name>A0AAP0WY50_LIQFO</name>
<feature type="region of interest" description="Disordered" evidence="1">
    <location>
        <begin position="441"/>
        <end position="473"/>
    </location>
</feature>
<evidence type="ECO:0008006" key="4">
    <source>
        <dbReference type="Google" id="ProtNLM"/>
    </source>
</evidence>